<dbReference type="HAMAP" id="MF_00291_B">
    <property type="entry name" value="Ribosomal_uS2_B"/>
    <property type="match status" value="1"/>
</dbReference>
<protein>
    <recommendedName>
        <fullName evidence="7">Small ribosomal subunit protein uS2m</fullName>
    </recommendedName>
    <alternativeName>
        <fullName evidence="8">28S ribosomal protein S2, mitochondrial</fullName>
    </alternativeName>
</protein>
<dbReference type="PANTHER" id="PTHR12534">
    <property type="entry name" value="30S RIBOSOMAL PROTEIN S2 PROKARYOTIC AND ORGANELLAR"/>
    <property type="match status" value="1"/>
</dbReference>
<dbReference type="GO" id="GO:0005763">
    <property type="term" value="C:mitochondrial small ribosomal subunit"/>
    <property type="evidence" value="ECO:0000318"/>
    <property type="project" value="GO_Central"/>
</dbReference>
<evidence type="ECO:0000313" key="9">
    <source>
        <dbReference type="EMBL" id="ESO10768.1"/>
    </source>
</evidence>
<dbReference type="PANTHER" id="PTHR12534:SF0">
    <property type="entry name" value="SMALL RIBOSOMAL SUBUNIT PROTEIN US2M"/>
    <property type="match status" value="1"/>
</dbReference>
<dbReference type="InterPro" id="IPR005706">
    <property type="entry name" value="Ribosomal_uS2_bac/mit/plastid"/>
</dbReference>
<proteinExistence type="inferred from homology"/>
<dbReference type="OMA" id="PYIFMEK"/>
<dbReference type="FunFam" id="3.40.50.10490:FF:000026">
    <property type="entry name" value="28S ribosomal protein S2, mitochondrial"/>
    <property type="match status" value="1"/>
</dbReference>
<dbReference type="Pfam" id="PF00318">
    <property type="entry name" value="Ribosomal_S2"/>
    <property type="match status" value="2"/>
</dbReference>
<dbReference type="InterPro" id="IPR001865">
    <property type="entry name" value="Ribosomal_uS2"/>
</dbReference>
<name>T1EZ70_HELRO</name>
<sequence length="263" mass="29550">MALPTHMMKKGNVTLTRFINGRALSTSTALKPENVANTMDEKNVTVLNHLNPLEHKDYFNVRNSFTLNDLFLNRVHYGHKSIVRNEYMKPFLFGNRLGIDIIDLDQTVQLLGDALNFTAHVAFRQGIIMFVTRSPQNITTVEQMAKDCGEYSHCRKWRLGTFTNSTVQYGATTRLPDLCIFLSTLNDAFEQHTAVVESAKMNIPVIGIVDSNCDPRLITFPVPGNDDTPCAIKLYMSLFTDAIKKGKHAHASMNINVEAKNSN</sequence>
<evidence type="ECO:0000256" key="4">
    <source>
        <dbReference type="ARBA" id="ARBA00023128"/>
    </source>
</evidence>
<evidence type="ECO:0000256" key="5">
    <source>
        <dbReference type="ARBA" id="ARBA00023274"/>
    </source>
</evidence>
<evidence type="ECO:0000256" key="6">
    <source>
        <dbReference type="ARBA" id="ARBA00059792"/>
    </source>
</evidence>
<dbReference type="InterPro" id="IPR023591">
    <property type="entry name" value="Ribosomal_uS2_flav_dom_sf"/>
</dbReference>
<dbReference type="GO" id="GO:0005743">
    <property type="term" value="C:mitochondrial inner membrane"/>
    <property type="evidence" value="ECO:0007669"/>
    <property type="project" value="UniProtKB-ARBA"/>
</dbReference>
<dbReference type="EnsemblMetazoa" id="HelroT167266">
    <property type="protein sequence ID" value="HelroP167266"/>
    <property type="gene ID" value="HelroG167266"/>
</dbReference>
<reference evidence="9 11" key="2">
    <citation type="journal article" date="2013" name="Nature">
        <title>Insights into bilaterian evolution from three spiralian genomes.</title>
        <authorList>
            <person name="Simakov O."/>
            <person name="Marletaz F."/>
            <person name="Cho S.J."/>
            <person name="Edsinger-Gonzales E."/>
            <person name="Havlak P."/>
            <person name="Hellsten U."/>
            <person name="Kuo D.H."/>
            <person name="Larsson T."/>
            <person name="Lv J."/>
            <person name="Arendt D."/>
            <person name="Savage R."/>
            <person name="Osoegawa K."/>
            <person name="de Jong P."/>
            <person name="Grimwood J."/>
            <person name="Chapman J.A."/>
            <person name="Shapiro H."/>
            <person name="Aerts A."/>
            <person name="Otillar R.P."/>
            <person name="Terry A.Y."/>
            <person name="Boore J.L."/>
            <person name="Grigoriev I.V."/>
            <person name="Lindberg D.R."/>
            <person name="Seaver E.C."/>
            <person name="Weisblat D.A."/>
            <person name="Putnam N.H."/>
            <person name="Rokhsar D.S."/>
        </authorList>
    </citation>
    <scope>NUCLEOTIDE SEQUENCE</scope>
</reference>
<dbReference type="HOGENOM" id="CLU_040318_3_0_1"/>
<dbReference type="Proteomes" id="UP000015101">
    <property type="component" value="Unassembled WGS sequence"/>
</dbReference>
<dbReference type="Gene3D" id="3.40.50.10490">
    <property type="entry name" value="Glucose-6-phosphate isomerase like protein, domain 1"/>
    <property type="match status" value="1"/>
</dbReference>
<dbReference type="FunCoup" id="T1EZ70">
    <property type="interactions" value="260"/>
</dbReference>
<reference evidence="11" key="1">
    <citation type="submission" date="2012-12" db="EMBL/GenBank/DDBJ databases">
        <authorList>
            <person name="Hellsten U."/>
            <person name="Grimwood J."/>
            <person name="Chapman J.A."/>
            <person name="Shapiro H."/>
            <person name="Aerts A."/>
            <person name="Otillar R.P."/>
            <person name="Terry A.Y."/>
            <person name="Boore J.L."/>
            <person name="Simakov O."/>
            <person name="Marletaz F."/>
            <person name="Cho S.-J."/>
            <person name="Edsinger-Gonzales E."/>
            <person name="Havlak P."/>
            <person name="Kuo D.-H."/>
            <person name="Larsson T."/>
            <person name="Lv J."/>
            <person name="Arendt D."/>
            <person name="Savage R."/>
            <person name="Osoegawa K."/>
            <person name="de Jong P."/>
            <person name="Lindberg D.R."/>
            <person name="Seaver E.C."/>
            <person name="Weisblat D.A."/>
            <person name="Putnam N.H."/>
            <person name="Grigoriev I.V."/>
            <person name="Rokhsar D.S."/>
        </authorList>
    </citation>
    <scope>NUCLEOTIDE SEQUENCE</scope>
</reference>
<dbReference type="GO" id="GO:0003735">
    <property type="term" value="F:structural constituent of ribosome"/>
    <property type="evidence" value="ECO:0000318"/>
    <property type="project" value="GO_Central"/>
</dbReference>
<reference evidence="10" key="3">
    <citation type="submission" date="2015-06" db="UniProtKB">
        <authorList>
            <consortium name="EnsemblMetazoa"/>
        </authorList>
    </citation>
    <scope>IDENTIFICATION</scope>
</reference>
<dbReference type="STRING" id="6412.T1EZ70"/>
<evidence type="ECO:0000256" key="1">
    <source>
        <dbReference type="ARBA" id="ARBA00004173"/>
    </source>
</evidence>
<comment type="function">
    <text evidence="6">Required for mitoribosome formation and stability, and mitochondrial translation.</text>
</comment>
<dbReference type="SUPFAM" id="SSF52313">
    <property type="entry name" value="Ribosomal protein S2"/>
    <property type="match status" value="1"/>
</dbReference>
<evidence type="ECO:0000256" key="2">
    <source>
        <dbReference type="ARBA" id="ARBA00006242"/>
    </source>
</evidence>
<evidence type="ECO:0000256" key="7">
    <source>
        <dbReference type="ARBA" id="ARBA00071390"/>
    </source>
</evidence>
<organism evidence="10 11">
    <name type="scientific">Helobdella robusta</name>
    <name type="common">Californian leech</name>
    <dbReference type="NCBI Taxonomy" id="6412"/>
    <lineage>
        <taxon>Eukaryota</taxon>
        <taxon>Metazoa</taxon>
        <taxon>Spiralia</taxon>
        <taxon>Lophotrochozoa</taxon>
        <taxon>Annelida</taxon>
        <taxon>Clitellata</taxon>
        <taxon>Hirudinea</taxon>
        <taxon>Rhynchobdellida</taxon>
        <taxon>Glossiphoniidae</taxon>
        <taxon>Helobdella</taxon>
    </lineage>
</organism>
<keyword evidence="3" id="KW-0689">Ribosomal protein</keyword>
<evidence type="ECO:0000313" key="11">
    <source>
        <dbReference type="Proteomes" id="UP000015101"/>
    </source>
</evidence>
<dbReference type="RefSeq" id="XP_009011037.1">
    <property type="nucleotide sequence ID" value="XM_009012789.1"/>
</dbReference>
<dbReference type="CDD" id="cd01425">
    <property type="entry name" value="RPS2"/>
    <property type="match status" value="1"/>
</dbReference>
<keyword evidence="5" id="KW-0687">Ribonucleoprotein</keyword>
<dbReference type="CTD" id="20201870"/>
<dbReference type="GO" id="GO:0006412">
    <property type="term" value="P:translation"/>
    <property type="evidence" value="ECO:0007669"/>
    <property type="project" value="InterPro"/>
</dbReference>
<dbReference type="EMBL" id="AMQM01002742">
    <property type="status" value="NOT_ANNOTATED_CDS"/>
    <property type="molecule type" value="Genomic_DNA"/>
</dbReference>
<dbReference type="EMBL" id="KB095858">
    <property type="protein sequence ID" value="ESO10768.1"/>
    <property type="molecule type" value="Genomic_DNA"/>
</dbReference>
<gene>
    <name evidence="10" type="primary">20201870</name>
    <name evidence="9" type="ORF">HELRODRAFT_167266</name>
</gene>
<accession>T1EZ70</accession>
<keyword evidence="4" id="KW-0496">Mitochondrion</keyword>
<dbReference type="OrthoDB" id="2320368at2759"/>
<dbReference type="KEGG" id="hro:HELRODRAFT_167266"/>
<evidence type="ECO:0000256" key="8">
    <source>
        <dbReference type="ARBA" id="ARBA00083109"/>
    </source>
</evidence>
<evidence type="ECO:0000313" key="10">
    <source>
        <dbReference type="EnsemblMetazoa" id="HelroP167266"/>
    </source>
</evidence>
<evidence type="ECO:0000256" key="3">
    <source>
        <dbReference type="ARBA" id="ARBA00022980"/>
    </source>
</evidence>
<dbReference type="PRINTS" id="PR00395">
    <property type="entry name" value="RIBOSOMALS2"/>
</dbReference>
<dbReference type="InParanoid" id="T1EZ70"/>
<dbReference type="AlphaFoldDB" id="T1EZ70"/>
<comment type="similarity">
    <text evidence="2">Belongs to the universal ribosomal protein uS2 family.</text>
</comment>
<keyword evidence="11" id="KW-1185">Reference proteome</keyword>
<dbReference type="GeneID" id="20201870"/>
<comment type="subcellular location">
    <subcellularLocation>
        <location evidence="1">Mitochondrion</location>
    </subcellularLocation>
</comment>
<dbReference type="eggNOG" id="KOG0832">
    <property type="taxonomic scope" value="Eukaryota"/>
</dbReference>